<proteinExistence type="predicted"/>
<dbReference type="OrthoDB" id="7365268at2"/>
<gene>
    <name evidence="2" type="ORF">SAMN05444142_101166</name>
</gene>
<keyword evidence="2" id="KW-0808">Transferase</keyword>
<dbReference type="PROSITE" id="PS51186">
    <property type="entry name" value="GNAT"/>
    <property type="match status" value="1"/>
</dbReference>
<evidence type="ECO:0000313" key="2">
    <source>
        <dbReference type="EMBL" id="SHJ41287.1"/>
    </source>
</evidence>
<evidence type="ECO:0000259" key="1">
    <source>
        <dbReference type="PROSITE" id="PS51186"/>
    </source>
</evidence>
<dbReference type="GO" id="GO:0016747">
    <property type="term" value="F:acyltransferase activity, transferring groups other than amino-acyl groups"/>
    <property type="evidence" value="ECO:0007669"/>
    <property type="project" value="InterPro"/>
</dbReference>
<dbReference type="InterPro" id="IPR016181">
    <property type="entry name" value="Acyl_CoA_acyltransferase"/>
</dbReference>
<protein>
    <submittedName>
        <fullName evidence="2">Acetyltransferase (GNAT) family protein</fullName>
    </submittedName>
</protein>
<keyword evidence="3" id="KW-1185">Reference proteome</keyword>
<dbReference type="InterPro" id="IPR000182">
    <property type="entry name" value="GNAT_dom"/>
</dbReference>
<evidence type="ECO:0000313" key="3">
    <source>
        <dbReference type="Proteomes" id="UP000324252"/>
    </source>
</evidence>
<sequence length="284" mass="29504">MIREAGPHDAADMAAFLERHIDTSMFLLSNLERFGTGERDHPHGTRFFLRDTGTGLSGVFGCTNGGFLMCQMPGLTAPEAGMLAHLVHGRAMRGMTGDAIQVARVLGALPLSADAFALNSVQPLYALDLARLAAPVANLRRPTGADRALLEQWYAASALETGQSVAARAEGDGRARAETALSAGWARLLFVDGVPVSLAGINARAGNAVQVGGVYTPPAFRGNGHAGRAVAACLAELRAGGAARAILFAASAAAARAYERIGFARIGEYRIAMLKAPVTLGVPA</sequence>
<organism evidence="2 3">
    <name type="scientific">Lutimaribacter pacificus</name>
    <dbReference type="NCBI Taxonomy" id="391948"/>
    <lineage>
        <taxon>Bacteria</taxon>
        <taxon>Pseudomonadati</taxon>
        <taxon>Pseudomonadota</taxon>
        <taxon>Alphaproteobacteria</taxon>
        <taxon>Rhodobacterales</taxon>
        <taxon>Roseobacteraceae</taxon>
        <taxon>Lutimaribacter</taxon>
    </lineage>
</organism>
<dbReference type="RefSeq" id="WP_149786919.1">
    <property type="nucleotide sequence ID" value="NZ_FNIO01000001.1"/>
</dbReference>
<dbReference type="Gene3D" id="3.40.630.30">
    <property type="match status" value="1"/>
</dbReference>
<reference evidence="2 3" key="1">
    <citation type="submission" date="2016-11" db="EMBL/GenBank/DDBJ databases">
        <authorList>
            <person name="Varghese N."/>
            <person name="Submissions S."/>
        </authorList>
    </citation>
    <scope>NUCLEOTIDE SEQUENCE [LARGE SCALE GENOMIC DNA]</scope>
    <source>
        <strain evidence="2 3">DSM 29620</strain>
    </source>
</reference>
<dbReference type="SUPFAM" id="SSF55729">
    <property type="entry name" value="Acyl-CoA N-acyltransferases (Nat)"/>
    <property type="match status" value="1"/>
</dbReference>
<dbReference type="Proteomes" id="UP000324252">
    <property type="component" value="Unassembled WGS sequence"/>
</dbReference>
<dbReference type="EMBL" id="FQZZ01000001">
    <property type="protein sequence ID" value="SHJ41287.1"/>
    <property type="molecule type" value="Genomic_DNA"/>
</dbReference>
<feature type="domain" description="N-acetyltransferase" evidence="1">
    <location>
        <begin position="137"/>
        <end position="284"/>
    </location>
</feature>
<dbReference type="AlphaFoldDB" id="A0A1H0CS49"/>
<name>A0A1H0CS49_9RHOB</name>
<dbReference type="Pfam" id="PF00583">
    <property type="entry name" value="Acetyltransf_1"/>
    <property type="match status" value="1"/>
</dbReference>
<accession>A0A1H0CS49</accession>